<feature type="transmembrane region" description="Helical" evidence="1">
    <location>
        <begin position="145"/>
        <end position="166"/>
    </location>
</feature>
<protein>
    <recommendedName>
        <fullName evidence="2">DUF1468 domain-containing protein</fullName>
    </recommendedName>
</protein>
<feature type="transmembrane region" description="Helical" evidence="1">
    <location>
        <begin position="96"/>
        <end position="116"/>
    </location>
</feature>
<feature type="domain" description="DUF1468" evidence="2">
    <location>
        <begin position="29"/>
        <end position="171"/>
    </location>
</feature>
<proteinExistence type="predicted"/>
<keyword evidence="1" id="KW-0812">Transmembrane</keyword>
<accession>A0A3B0THW8</accession>
<dbReference type="AlphaFoldDB" id="A0A3B0THW8"/>
<organism evidence="3">
    <name type="scientific">hydrothermal vent metagenome</name>
    <dbReference type="NCBI Taxonomy" id="652676"/>
    <lineage>
        <taxon>unclassified sequences</taxon>
        <taxon>metagenomes</taxon>
        <taxon>ecological metagenomes</taxon>
    </lineage>
</organism>
<keyword evidence="1" id="KW-0472">Membrane</keyword>
<dbReference type="Pfam" id="PF07331">
    <property type="entry name" value="TctB"/>
    <property type="match status" value="1"/>
</dbReference>
<feature type="transmembrane region" description="Helical" evidence="1">
    <location>
        <begin position="58"/>
        <end position="76"/>
    </location>
</feature>
<feature type="transmembrane region" description="Helical" evidence="1">
    <location>
        <begin position="26"/>
        <end position="46"/>
    </location>
</feature>
<keyword evidence="1" id="KW-1133">Transmembrane helix</keyword>
<gene>
    <name evidence="3" type="ORF">MNBD_ALPHA09-223</name>
</gene>
<feature type="transmembrane region" description="Helical" evidence="1">
    <location>
        <begin position="122"/>
        <end position="140"/>
    </location>
</feature>
<evidence type="ECO:0000259" key="2">
    <source>
        <dbReference type="Pfam" id="PF07331"/>
    </source>
</evidence>
<evidence type="ECO:0000256" key="1">
    <source>
        <dbReference type="SAM" id="Phobius"/>
    </source>
</evidence>
<name>A0A3B0THW8_9ZZZZ</name>
<evidence type="ECO:0000313" key="3">
    <source>
        <dbReference type="EMBL" id="VAW16440.1"/>
    </source>
</evidence>
<reference evidence="3" key="1">
    <citation type="submission" date="2018-06" db="EMBL/GenBank/DDBJ databases">
        <authorList>
            <person name="Zhirakovskaya E."/>
        </authorList>
    </citation>
    <scope>NUCLEOTIDE SEQUENCE</scope>
</reference>
<sequence>MGSPGENRGCQIRVIRMAGRNERRPGELVFVAILLVFSILALAQAYGISGFSELSGPGVFPMLAAGTMIVSGLAILRATFAKTSPPAAPSTPLRRFFHVVAPLRFVVVVLMIVAYVAAMPSVGFIVSSAGFLFVAFAYLWRRSWLISAVLALGSLALIYVIFRLGFQVVLPQGTLWR</sequence>
<dbReference type="EMBL" id="UOEM01000097">
    <property type="protein sequence ID" value="VAW16440.1"/>
    <property type="molecule type" value="Genomic_DNA"/>
</dbReference>
<dbReference type="InterPro" id="IPR009936">
    <property type="entry name" value="DUF1468"/>
</dbReference>